<dbReference type="SUPFAM" id="SSF143100">
    <property type="entry name" value="TTHA1013/TTHA0281-like"/>
    <property type="match status" value="1"/>
</dbReference>
<name>A0ABZ1I9X6_9PSEU</name>
<dbReference type="RefSeq" id="WP_326834067.1">
    <property type="nucleotide sequence ID" value="NZ_CP142149.1"/>
</dbReference>
<proteinExistence type="predicted"/>
<protein>
    <recommendedName>
        <fullName evidence="3">Type II toxin-antitoxin system HicB family antitoxin</fullName>
    </recommendedName>
</protein>
<evidence type="ECO:0000313" key="2">
    <source>
        <dbReference type="Proteomes" id="UP001330812"/>
    </source>
</evidence>
<organism evidence="1 2">
    <name type="scientific">Amycolatopsis rhabdoformis</name>
    <dbReference type="NCBI Taxonomy" id="1448059"/>
    <lineage>
        <taxon>Bacteria</taxon>
        <taxon>Bacillati</taxon>
        <taxon>Actinomycetota</taxon>
        <taxon>Actinomycetes</taxon>
        <taxon>Pseudonocardiales</taxon>
        <taxon>Pseudonocardiaceae</taxon>
        <taxon>Amycolatopsis</taxon>
    </lineage>
</organism>
<evidence type="ECO:0008006" key="3">
    <source>
        <dbReference type="Google" id="ProtNLM"/>
    </source>
</evidence>
<dbReference type="InterPro" id="IPR035069">
    <property type="entry name" value="TTHA1013/TTHA0281-like"/>
</dbReference>
<reference evidence="1 2" key="1">
    <citation type="journal article" date="2015" name="Int. J. Syst. Evol. Microbiol.">
        <title>Amycolatopsis rhabdoformis sp. nov., an actinomycete isolated from a tropical forest soil.</title>
        <authorList>
            <person name="Souza W.R."/>
            <person name="Silva R.E."/>
            <person name="Goodfellow M."/>
            <person name="Busarakam K."/>
            <person name="Figueiro F.S."/>
            <person name="Ferreira D."/>
            <person name="Rodrigues-Filho E."/>
            <person name="Moraes L.A.B."/>
            <person name="Zucchi T.D."/>
        </authorList>
    </citation>
    <scope>NUCLEOTIDE SEQUENCE [LARGE SCALE GENOMIC DNA]</scope>
    <source>
        <strain evidence="1 2">NCIMB 14900</strain>
    </source>
</reference>
<evidence type="ECO:0000313" key="1">
    <source>
        <dbReference type="EMBL" id="WSE31261.1"/>
    </source>
</evidence>
<dbReference type="Gene3D" id="3.30.160.250">
    <property type="match status" value="1"/>
</dbReference>
<gene>
    <name evidence="1" type="ORF">VSH64_03935</name>
</gene>
<dbReference type="EMBL" id="CP142149">
    <property type="protein sequence ID" value="WSE31261.1"/>
    <property type="molecule type" value="Genomic_DNA"/>
</dbReference>
<accession>A0ABZ1I9X6</accession>
<dbReference type="Proteomes" id="UP001330812">
    <property type="component" value="Chromosome"/>
</dbReference>
<sequence>MSDLGPAGRTSGDGALERALSIPYMLDVSTRESESGEWVCRLEYPELDGCVAESRDALDAHDQLEKLREQWLRHRLETHREVPTPRPSLRS</sequence>
<keyword evidence="2" id="KW-1185">Reference proteome</keyword>